<feature type="domain" description="Ion transport" evidence="13">
    <location>
        <begin position="996"/>
        <end position="1255"/>
    </location>
</feature>
<feature type="transmembrane region" description="Helical" evidence="12">
    <location>
        <begin position="749"/>
        <end position="769"/>
    </location>
</feature>
<feature type="transmembrane region" description="Helical" evidence="12">
    <location>
        <begin position="118"/>
        <end position="141"/>
    </location>
</feature>
<evidence type="ECO:0000256" key="6">
    <source>
        <dbReference type="ARBA" id="ARBA00022958"/>
    </source>
</evidence>
<protein>
    <recommendedName>
        <fullName evidence="13">Ion transport domain-containing protein</fullName>
    </recommendedName>
</protein>
<dbReference type="PANTHER" id="PTHR11537">
    <property type="entry name" value="VOLTAGE-GATED POTASSIUM CHANNEL"/>
    <property type="match status" value="1"/>
</dbReference>
<dbReference type="PANTHER" id="PTHR11537:SF254">
    <property type="entry name" value="POTASSIUM VOLTAGE-GATED CHANNEL PROTEIN SHAB"/>
    <property type="match status" value="1"/>
</dbReference>
<keyword evidence="15" id="KW-1185">Reference proteome</keyword>
<keyword evidence="6" id="KW-0630">Potassium</keyword>
<feature type="transmembrane region" description="Helical" evidence="12">
    <location>
        <begin position="1132"/>
        <end position="1154"/>
    </location>
</feature>
<evidence type="ECO:0000256" key="7">
    <source>
        <dbReference type="ARBA" id="ARBA00022989"/>
    </source>
</evidence>
<gene>
    <name evidence="14" type="ORF">ACHAW5_004237</name>
</gene>
<feature type="transmembrane region" description="Helical" evidence="12">
    <location>
        <begin position="445"/>
        <end position="464"/>
    </location>
</feature>
<keyword evidence="8" id="KW-0406">Ion transport</keyword>
<comment type="caution">
    <text evidence="14">The sequence shown here is derived from an EMBL/GenBank/DDBJ whole genome shotgun (WGS) entry which is preliminary data.</text>
</comment>
<feature type="transmembrane region" description="Helical" evidence="12">
    <location>
        <begin position="227"/>
        <end position="250"/>
    </location>
</feature>
<feature type="transmembrane region" description="Helical" evidence="12">
    <location>
        <begin position="543"/>
        <end position="565"/>
    </location>
</feature>
<dbReference type="InterPro" id="IPR028325">
    <property type="entry name" value="VG_K_chnl"/>
</dbReference>
<feature type="transmembrane region" description="Helical" evidence="12">
    <location>
        <begin position="1034"/>
        <end position="1051"/>
    </location>
</feature>
<keyword evidence="4 12" id="KW-0812">Transmembrane</keyword>
<feature type="domain" description="Ion transport" evidence="13">
    <location>
        <begin position="415"/>
        <end position="631"/>
    </location>
</feature>
<proteinExistence type="predicted"/>
<feature type="transmembrane region" description="Helical" evidence="12">
    <location>
        <begin position="814"/>
        <end position="835"/>
    </location>
</feature>
<evidence type="ECO:0000256" key="12">
    <source>
        <dbReference type="SAM" id="Phobius"/>
    </source>
</evidence>
<evidence type="ECO:0000313" key="15">
    <source>
        <dbReference type="Proteomes" id="UP001530315"/>
    </source>
</evidence>
<accession>A0ABD3P3J8</accession>
<evidence type="ECO:0000313" key="14">
    <source>
        <dbReference type="EMBL" id="KAL3781035.1"/>
    </source>
</evidence>
<feature type="domain" description="Ion transport" evidence="13">
    <location>
        <begin position="680"/>
        <end position="921"/>
    </location>
</feature>
<dbReference type="Pfam" id="PF00520">
    <property type="entry name" value="Ion_trans"/>
    <property type="match status" value="4"/>
</dbReference>
<evidence type="ECO:0000256" key="4">
    <source>
        <dbReference type="ARBA" id="ARBA00022692"/>
    </source>
</evidence>
<sequence length="1279" mass="142821">MMGSAAVDERTPLFRLAREEDDHPEASSSATAPRDDDDHDDEHDRRRVALHLFLEARTPPGLLYEKFTISLILLSVSTFVLSSVYVPEYNVGSNLPYECDRWCDALWFGNRRDNALEFLGIGSTSVVEILVVGIFSIDYLMRLYVADLEDPRYKGMYGRLKYIPTFFSLVDLASTVPFYVDSFLLPNQDLAASNYLRMFRLLRMMKVEGRYDMAISMIDDVLYAQRGILGTALFVGVTVWGVLSSFFYIVERRNPDMIYCGAAPDCDDVDASLCVTDEWGIVDCSAAGCDGEGEVCWNLYRSIVSSGYWTLIELFGEFPLIDQHGFWGRILGTFTAVFAVAVFALPVGVLASGFDDQIAKRRERLSALLGREEGGGDDSGGMTAKAEEDVLGDESTFRGQVYNFLHRRSSPSADLFVLFTRVLIVGCAVAFAVDSVVDSNGGLHAFLGWFQLFSCVVFAVEYSLRMYSAGENPKHQGIHGLVRFALEFLRIIDVLSIVPYFVCLIFFPGPVPSFFLLLRVFYFEKCSDSFTTFDDILMENLDVLSVTGFSAVLLWIFFSSILYFTERDNPDEEVRGYYSTIPNSMWITLLNLSGESPLAHYSSVGKVLQGIIGLFATAIFGVPIGILGAGFEELISRKYEETPDEEGTTDPSLLNRTTVGDFQLFCYQFVNGVGSMAATTFELSIYFLIGTTVTIGVVQTVNGYENVGSGVEWLAVIIFTIEYILRLIGAGADPDFSVSSNGFTARVKYVFSFYSIVDLLAIVPFYYAYANPNSWINAHDEYLRMIRLLRLLKLDKYVPSISLLDDVIRLKREILAVAAYAALTLWFLFTGAMYISERNDHAMEVDPLPLYGCVEGCTMADRYSSYFTSLPLTGIHLTGDFPLVQYGGLGRVILFFAVLAAVGVVAIPSGVIASGFAEIVESKVKSKNTEKILSRNAGDDWFDIRYRQLEGQPPPPSPLGPDVDALQIKVKEFLDGRVDETTGEVSRTRFSKIGRVLFISLIIANVTAVVLESVPEIDKAVGNAVGNFFDVFEAWSVLFFTIDYFLRLFSARKSRDSLYSPWMYARTFFGIVDLITIAPWYIQNLLVWTGVNVSQDQAKIFRIFRIFRLLQLEDFLVAFSKLDNVFRATKDILKATGLMAVIIWVGTSALFFIFEQNNPNFRECDDSIPLLGTKTKPGCFDFETTAACNAFYPDMCSQSAFTNMPDTMYYVAVFLGGEWGVVDFTWQGKLVCMFLCVAGIALYSIPVGALFDSFGAVIGLSDKDEEEQEEDIVLESILK</sequence>
<feature type="transmembrane region" description="Helical" evidence="12">
    <location>
        <begin position="711"/>
        <end position="729"/>
    </location>
</feature>
<evidence type="ECO:0000256" key="1">
    <source>
        <dbReference type="ARBA" id="ARBA00004141"/>
    </source>
</evidence>
<dbReference type="PRINTS" id="PR00169">
    <property type="entry name" value="KCHANNEL"/>
</dbReference>
<evidence type="ECO:0000259" key="13">
    <source>
        <dbReference type="Pfam" id="PF00520"/>
    </source>
</evidence>
<comment type="subcellular location">
    <subcellularLocation>
        <location evidence="1">Membrane</location>
        <topology evidence="1">Multi-pass membrane protein</topology>
    </subcellularLocation>
</comment>
<evidence type="ECO:0000256" key="3">
    <source>
        <dbReference type="ARBA" id="ARBA00022538"/>
    </source>
</evidence>
<evidence type="ECO:0000256" key="8">
    <source>
        <dbReference type="ARBA" id="ARBA00023065"/>
    </source>
</evidence>
<evidence type="ECO:0000256" key="5">
    <source>
        <dbReference type="ARBA" id="ARBA00022826"/>
    </source>
</evidence>
<feature type="compositionally biased region" description="Basic and acidic residues" evidence="11">
    <location>
        <begin position="7"/>
        <end position="25"/>
    </location>
</feature>
<feature type="transmembrane region" description="Helical" evidence="12">
    <location>
        <begin position="892"/>
        <end position="917"/>
    </location>
</feature>
<dbReference type="SUPFAM" id="SSF81324">
    <property type="entry name" value="Voltage-gated potassium channels"/>
    <property type="match status" value="4"/>
</dbReference>
<name>A0ABD3P3J8_9STRA</name>
<feature type="transmembrane region" description="Helical" evidence="12">
    <location>
        <begin position="683"/>
        <end position="704"/>
    </location>
</feature>
<feature type="transmembrane region" description="Helical" evidence="12">
    <location>
        <begin position="497"/>
        <end position="523"/>
    </location>
</feature>
<feature type="transmembrane region" description="Helical" evidence="12">
    <location>
        <begin position="415"/>
        <end position="433"/>
    </location>
</feature>
<dbReference type="EMBL" id="JALLAZ020001086">
    <property type="protein sequence ID" value="KAL3781035.1"/>
    <property type="molecule type" value="Genomic_DNA"/>
</dbReference>
<feature type="transmembrane region" description="Helical" evidence="12">
    <location>
        <begin position="996"/>
        <end position="1014"/>
    </location>
</feature>
<feature type="transmembrane region" description="Helical" evidence="12">
    <location>
        <begin position="1230"/>
        <end position="1251"/>
    </location>
</feature>
<feature type="transmembrane region" description="Helical" evidence="12">
    <location>
        <begin position="327"/>
        <end position="354"/>
    </location>
</feature>
<reference evidence="14 15" key="1">
    <citation type="submission" date="2024-10" db="EMBL/GenBank/DDBJ databases">
        <title>Updated reference genomes for cyclostephanoid diatoms.</title>
        <authorList>
            <person name="Roberts W.R."/>
            <person name="Alverson A.J."/>
        </authorList>
    </citation>
    <scope>NUCLEOTIDE SEQUENCE [LARGE SCALE GENOMIC DNA]</scope>
    <source>
        <strain evidence="14 15">AJA276-08</strain>
    </source>
</reference>
<feature type="domain" description="Ion transport" evidence="13">
    <location>
        <begin position="65"/>
        <end position="359"/>
    </location>
</feature>
<evidence type="ECO:0000256" key="10">
    <source>
        <dbReference type="ARBA" id="ARBA00023303"/>
    </source>
</evidence>
<keyword evidence="5" id="KW-0631">Potassium channel</keyword>
<dbReference type="GO" id="GO:0005267">
    <property type="term" value="F:potassium channel activity"/>
    <property type="evidence" value="ECO:0007669"/>
    <property type="project" value="UniProtKB-KW"/>
</dbReference>
<dbReference type="Gene3D" id="1.10.287.70">
    <property type="match status" value="4"/>
</dbReference>
<evidence type="ECO:0000256" key="2">
    <source>
        <dbReference type="ARBA" id="ARBA00022448"/>
    </source>
</evidence>
<keyword evidence="2" id="KW-0813">Transport</keyword>
<dbReference type="AlphaFoldDB" id="A0ABD3P3J8"/>
<organism evidence="14 15">
    <name type="scientific">Stephanodiscus triporus</name>
    <dbReference type="NCBI Taxonomy" id="2934178"/>
    <lineage>
        <taxon>Eukaryota</taxon>
        <taxon>Sar</taxon>
        <taxon>Stramenopiles</taxon>
        <taxon>Ochrophyta</taxon>
        <taxon>Bacillariophyta</taxon>
        <taxon>Coscinodiscophyceae</taxon>
        <taxon>Thalassiosirophycidae</taxon>
        <taxon>Stephanodiscales</taxon>
        <taxon>Stephanodiscaceae</taxon>
        <taxon>Stephanodiscus</taxon>
    </lineage>
</organism>
<feature type="region of interest" description="Disordered" evidence="11">
    <location>
        <begin position="1"/>
        <end position="41"/>
    </location>
</feature>
<feature type="transmembrane region" description="Helical" evidence="12">
    <location>
        <begin position="67"/>
        <end position="86"/>
    </location>
</feature>
<keyword evidence="3" id="KW-0633">Potassium transport</keyword>
<dbReference type="GO" id="GO:0016020">
    <property type="term" value="C:membrane"/>
    <property type="evidence" value="ECO:0007669"/>
    <property type="project" value="UniProtKB-SubCell"/>
</dbReference>
<keyword evidence="7 12" id="KW-1133">Transmembrane helix</keyword>
<feature type="transmembrane region" description="Helical" evidence="12">
    <location>
        <begin position="611"/>
        <end position="631"/>
    </location>
</feature>
<keyword evidence="10" id="KW-0407">Ion channel</keyword>
<keyword evidence="9 12" id="KW-0472">Membrane</keyword>
<evidence type="ECO:0000256" key="11">
    <source>
        <dbReference type="SAM" id="MobiDB-lite"/>
    </source>
</evidence>
<dbReference type="InterPro" id="IPR005821">
    <property type="entry name" value="Ion_trans_dom"/>
</dbReference>
<dbReference type="Proteomes" id="UP001530315">
    <property type="component" value="Unassembled WGS sequence"/>
</dbReference>
<evidence type="ECO:0000256" key="9">
    <source>
        <dbReference type="ARBA" id="ARBA00023136"/>
    </source>
</evidence>
<feature type="transmembrane region" description="Helical" evidence="12">
    <location>
        <begin position="1063"/>
        <end position="1082"/>
    </location>
</feature>